<proteinExistence type="inferred from homology"/>
<dbReference type="InterPro" id="IPR039261">
    <property type="entry name" value="FNR_nucleotide-bd"/>
</dbReference>
<feature type="region of interest" description="Disordered" evidence="14">
    <location>
        <begin position="86"/>
        <end position="116"/>
    </location>
</feature>
<dbReference type="EC" id="1.16.1.9" evidence="3"/>
<evidence type="ECO:0000256" key="15">
    <source>
        <dbReference type="SAM" id="Phobius"/>
    </source>
</evidence>
<keyword evidence="18" id="KW-1185">Reference proteome</keyword>
<dbReference type="OrthoDB" id="17725at2759"/>
<dbReference type="RefSeq" id="XP_007773931.1">
    <property type="nucleotide sequence ID" value="XM_007775741.1"/>
</dbReference>
<feature type="transmembrane region" description="Helical" evidence="15">
    <location>
        <begin position="291"/>
        <end position="308"/>
    </location>
</feature>
<dbReference type="SFLD" id="SFLDS00052">
    <property type="entry name" value="Ferric_Reductase_Domain"/>
    <property type="match status" value="1"/>
</dbReference>
<dbReference type="GO" id="GO:0006826">
    <property type="term" value="P:iron ion transport"/>
    <property type="evidence" value="ECO:0007669"/>
    <property type="project" value="UniProtKB-ARBA"/>
</dbReference>
<keyword evidence="8 15" id="KW-1133">Transmembrane helix</keyword>
<dbReference type="SUPFAM" id="SSF63380">
    <property type="entry name" value="Riboflavin synthase domain-like"/>
    <property type="match status" value="1"/>
</dbReference>
<evidence type="ECO:0000256" key="2">
    <source>
        <dbReference type="ARBA" id="ARBA00006278"/>
    </source>
</evidence>
<evidence type="ECO:0000256" key="7">
    <source>
        <dbReference type="ARBA" id="ARBA00022982"/>
    </source>
</evidence>
<feature type="transmembrane region" description="Helical" evidence="15">
    <location>
        <begin position="158"/>
        <end position="178"/>
    </location>
</feature>
<keyword evidence="12" id="KW-0325">Glycoprotein</keyword>
<feature type="region of interest" description="Disordered" evidence="14">
    <location>
        <begin position="534"/>
        <end position="620"/>
    </location>
</feature>
<evidence type="ECO:0000256" key="9">
    <source>
        <dbReference type="ARBA" id="ARBA00023002"/>
    </source>
</evidence>
<dbReference type="InterPro" id="IPR013130">
    <property type="entry name" value="Fe3_Rdtase_TM_dom"/>
</dbReference>
<accession>A0A5M3MAE8</accession>
<evidence type="ECO:0000256" key="4">
    <source>
        <dbReference type="ARBA" id="ARBA00022448"/>
    </source>
</evidence>
<dbReference type="GO" id="GO:0005886">
    <property type="term" value="C:plasma membrane"/>
    <property type="evidence" value="ECO:0007669"/>
    <property type="project" value="UniProtKB-SubCell"/>
</dbReference>
<evidence type="ECO:0000259" key="16">
    <source>
        <dbReference type="PROSITE" id="PS51384"/>
    </source>
</evidence>
<comment type="caution">
    <text evidence="17">The sequence shown here is derived from an EMBL/GenBank/DDBJ whole genome shotgun (WGS) entry which is preliminary data.</text>
</comment>
<sequence length="690" mass="75106">METTNSTTPFGTNEYDYDVPVQEATLINPTVNPFDLVFHVDLFLCALVALFALATLPRAISRFSRIAEWKNGHILWNSDIEVRTRRREPQHVSEKTAGEGGGRGGTTEESHTLNSHTHLVRHPHAKEEGWTLPPHVQAWSSRVPPLARVLRYRLDSGFSLGQALVLGVYFLAVVYMSFYKSNPFGDALRTGFVAMSQIPLVYVLGAKNNVVGWVTAVGYEKLNYIHRFAGFMIVLASNVHALGYFYQWTLNGTLHKWIKEPSNIWAIVALVSLDICYFFSTPFWRRKAYNIFFNTHVLGFVLFLPAAYGHQASMLPYILAAAGALALDHLFRLLKTRLCHARIRALPTLCGGATRIELPALNAGWRAGQHVRVRVFSSALGWFGWCEVHPFTIACAAKTPEGLVLVCKKEGGWTGRLYEMAVVAGYGGEEGHERGVRIAVEGPYGGPGHAIFASYSAAIFFVGGSGITFALAAVQDLIQRDCEGASRLKLIEIIWSIQDASSLTPLIPQLTALVQQSIYTPLHIAVHYTRAASSLPAEPDHPEPINTPARSRKGSKVGLALGLGTRTRSRSRTRTGSRPSPTGTAPPPITRDGSGSKSSSSSSPKKDFLPPGLSLSAGRPRLGRTLDAAIQRTTAYASGVKGALDITGVVVGVCGPVGMADEAARVIGAVDPSRRWAVGGVEMHEETFGW</sequence>
<dbReference type="InterPro" id="IPR013121">
    <property type="entry name" value="Fe_red_NAD-bd_6"/>
</dbReference>
<comment type="subcellular location">
    <subcellularLocation>
        <location evidence="1">Cell membrane</location>
        <topology evidence="1">Multi-pass membrane protein</topology>
    </subcellularLocation>
</comment>
<feature type="compositionally biased region" description="Basic and acidic residues" evidence="14">
    <location>
        <begin position="86"/>
        <end position="97"/>
    </location>
</feature>
<feature type="transmembrane region" description="Helical" evidence="15">
    <location>
        <begin position="198"/>
        <end position="216"/>
    </location>
</feature>
<feature type="transmembrane region" description="Helical" evidence="15">
    <location>
        <begin position="314"/>
        <end position="334"/>
    </location>
</feature>
<evidence type="ECO:0000256" key="6">
    <source>
        <dbReference type="ARBA" id="ARBA00022692"/>
    </source>
</evidence>
<keyword evidence="5" id="KW-1003">Cell membrane</keyword>
<protein>
    <recommendedName>
        <fullName evidence="3">ferric-chelate reductase (NADPH)</fullName>
        <ecNumber evidence="3">1.16.1.9</ecNumber>
    </recommendedName>
</protein>
<dbReference type="GO" id="GO:0015677">
    <property type="term" value="P:copper ion import"/>
    <property type="evidence" value="ECO:0007669"/>
    <property type="project" value="TreeGrafter"/>
</dbReference>
<keyword evidence="7" id="KW-0249">Electron transport</keyword>
<dbReference type="Proteomes" id="UP000053558">
    <property type="component" value="Unassembled WGS sequence"/>
</dbReference>
<dbReference type="EMBL" id="JH711587">
    <property type="protein sequence ID" value="EIW75936.1"/>
    <property type="molecule type" value="Genomic_DNA"/>
</dbReference>
<evidence type="ECO:0000256" key="8">
    <source>
        <dbReference type="ARBA" id="ARBA00022989"/>
    </source>
</evidence>
<dbReference type="Pfam" id="PF01794">
    <property type="entry name" value="Ferric_reduct"/>
    <property type="match status" value="1"/>
</dbReference>
<reference evidence="18" key="1">
    <citation type="journal article" date="2012" name="Science">
        <title>The Paleozoic origin of enzymatic lignin decomposition reconstructed from 31 fungal genomes.</title>
        <authorList>
            <person name="Floudas D."/>
            <person name="Binder M."/>
            <person name="Riley R."/>
            <person name="Barry K."/>
            <person name="Blanchette R.A."/>
            <person name="Henrissat B."/>
            <person name="Martinez A.T."/>
            <person name="Otillar R."/>
            <person name="Spatafora J.W."/>
            <person name="Yadav J.S."/>
            <person name="Aerts A."/>
            <person name="Benoit I."/>
            <person name="Boyd A."/>
            <person name="Carlson A."/>
            <person name="Copeland A."/>
            <person name="Coutinho P.M."/>
            <person name="de Vries R.P."/>
            <person name="Ferreira P."/>
            <person name="Findley K."/>
            <person name="Foster B."/>
            <person name="Gaskell J."/>
            <person name="Glotzer D."/>
            <person name="Gorecki P."/>
            <person name="Heitman J."/>
            <person name="Hesse C."/>
            <person name="Hori C."/>
            <person name="Igarashi K."/>
            <person name="Jurgens J.A."/>
            <person name="Kallen N."/>
            <person name="Kersten P."/>
            <person name="Kohler A."/>
            <person name="Kuees U."/>
            <person name="Kumar T.K.A."/>
            <person name="Kuo A."/>
            <person name="LaButti K."/>
            <person name="Larrondo L.F."/>
            <person name="Lindquist E."/>
            <person name="Ling A."/>
            <person name="Lombard V."/>
            <person name="Lucas S."/>
            <person name="Lundell T."/>
            <person name="Martin R."/>
            <person name="McLaughlin D.J."/>
            <person name="Morgenstern I."/>
            <person name="Morin E."/>
            <person name="Murat C."/>
            <person name="Nagy L.G."/>
            <person name="Nolan M."/>
            <person name="Ohm R.A."/>
            <person name="Patyshakuliyeva A."/>
            <person name="Rokas A."/>
            <person name="Ruiz-Duenas F.J."/>
            <person name="Sabat G."/>
            <person name="Salamov A."/>
            <person name="Samejima M."/>
            <person name="Schmutz J."/>
            <person name="Slot J.C."/>
            <person name="St John F."/>
            <person name="Stenlid J."/>
            <person name="Sun H."/>
            <person name="Sun S."/>
            <person name="Syed K."/>
            <person name="Tsang A."/>
            <person name="Wiebenga A."/>
            <person name="Young D."/>
            <person name="Pisabarro A."/>
            <person name="Eastwood D.C."/>
            <person name="Martin F."/>
            <person name="Cullen D."/>
            <person name="Grigoriev I.V."/>
            <person name="Hibbett D.S."/>
        </authorList>
    </citation>
    <scope>NUCLEOTIDE SEQUENCE [LARGE SCALE GENOMIC DNA]</scope>
    <source>
        <strain evidence="18">RWD-64-598 SS2</strain>
    </source>
</reference>
<feature type="transmembrane region" description="Helical" evidence="15">
    <location>
        <begin position="262"/>
        <end position="279"/>
    </location>
</feature>
<feature type="domain" description="FAD-binding FR-type" evidence="16">
    <location>
        <begin position="336"/>
        <end position="450"/>
    </location>
</feature>
<organism evidence="17 18">
    <name type="scientific">Coniophora puteana (strain RWD-64-598)</name>
    <name type="common">Brown rot fungus</name>
    <dbReference type="NCBI Taxonomy" id="741705"/>
    <lineage>
        <taxon>Eukaryota</taxon>
        <taxon>Fungi</taxon>
        <taxon>Dikarya</taxon>
        <taxon>Basidiomycota</taxon>
        <taxon>Agaricomycotina</taxon>
        <taxon>Agaricomycetes</taxon>
        <taxon>Agaricomycetidae</taxon>
        <taxon>Boletales</taxon>
        <taxon>Coniophorineae</taxon>
        <taxon>Coniophoraceae</taxon>
        <taxon>Coniophora</taxon>
    </lineage>
</organism>
<dbReference type="Pfam" id="PF08022">
    <property type="entry name" value="FAD_binding_8"/>
    <property type="match status" value="1"/>
</dbReference>
<feature type="transmembrane region" description="Helical" evidence="15">
    <location>
        <begin position="36"/>
        <end position="56"/>
    </location>
</feature>
<evidence type="ECO:0000256" key="5">
    <source>
        <dbReference type="ARBA" id="ARBA00022475"/>
    </source>
</evidence>
<feature type="compositionally biased region" description="Low complexity" evidence="14">
    <location>
        <begin position="593"/>
        <end position="603"/>
    </location>
</feature>
<dbReference type="GO" id="GO:0006879">
    <property type="term" value="P:intracellular iron ion homeostasis"/>
    <property type="evidence" value="ECO:0007669"/>
    <property type="project" value="TreeGrafter"/>
</dbReference>
<dbReference type="InterPro" id="IPR013112">
    <property type="entry name" value="FAD-bd_8"/>
</dbReference>
<keyword evidence="9" id="KW-0560">Oxidoreductase</keyword>
<evidence type="ECO:0000313" key="17">
    <source>
        <dbReference type="EMBL" id="EIW75936.1"/>
    </source>
</evidence>
<evidence type="ECO:0000256" key="11">
    <source>
        <dbReference type="ARBA" id="ARBA00023136"/>
    </source>
</evidence>
<dbReference type="Gene3D" id="3.40.50.80">
    <property type="entry name" value="Nucleotide-binding domain of ferredoxin-NADP reductase (FNR) module"/>
    <property type="match status" value="1"/>
</dbReference>
<dbReference type="KEGG" id="cput:CONPUDRAFT_85161"/>
<comment type="catalytic activity">
    <reaction evidence="13">
        <text>2 a Fe(II)-siderophore + NADP(+) + H(+) = 2 a Fe(III)-siderophore + NADPH</text>
        <dbReference type="Rhea" id="RHEA:28795"/>
        <dbReference type="Rhea" id="RHEA-COMP:11342"/>
        <dbReference type="Rhea" id="RHEA-COMP:11344"/>
        <dbReference type="ChEBI" id="CHEBI:15378"/>
        <dbReference type="ChEBI" id="CHEBI:29033"/>
        <dbReference type="ChEBI" id="CHEBI:29034"/>
        <dbReference type="ChEBI" id="CHEBI:57783"/>
        <dbReference type="ChEBI" id="CHEBI:58349"/>
        <dbReference type="EC" id="1.16.1.9"/>
    </reaction>
</comment>
<evidence type="ECO:0000256" key="1">
    <source>
        <dbReference type="ARBA" id="ARBA00004651"/>
    </source>
</evidence>
<keyword evidence="4" id="KW-0813">Transport</keyword>
<dbReference type="OMA" id="HIAGWIA"/>
<evidence type="ECO:0000256" key="10">
    <source>
        <dbReference type="ARBA" id="ARBA00023065"/>
    </source>
</evidence>
<keyword evidence="10" id="KW-0406">Ion transport</keyword>
<dbReference type="PANTHER" id="PTHR32361:SF9">
    <property type="entry name" value="FERRIC REDUCTASE TRANSMEMBRANE COMPONENT 3-RELATED"/>
    <property type="match status" value="1"/>
</dbReference>
<dbReference type="SUPFAM" id="SSF52343">
    <property type="entry name" value="Ferredoxin reductase-like, C-terminal NADP-linked domain"/>
    <property type="match status" value="1"/>
</dbReference>
<dbReference type="GO" id="GO:0052851">
    <property type="term" value="F:ferric-chelate reductase (NADPH) activity"/>
    <property type="evidence" value="ECO:0007669"/>
    <property type="project" value="UniProtKB-EC"/>
</dbReference>
<dbReference type="InterPro" id="IPR051410">
    <property type="entry name" value="Ferric/Cupric_Reductase"/>
</dbReference>
<gene>
    <name evidence="17" type="ORF">CONPUDRAFT_85161</name>
</gene>
<evidence type="ECO:0000313" key="18">
    <source>
        <dbReference type="Proteomes" id="UP000053558"/>
    </source>
</evidence>
<comment type="similarity">
    <text evidence="2">Belongs to the ferric reductase (FRE) family.</text>
</comment>
<feature type="transmembrane region" description="Helical" evidence="15">
    <location>
        <begin position="228"/>
        <end position="250"/>
    </location>
</feature>
<evidence type="ECO:0000256" key="12">
    <source>
        <dbReference type="ARBA" id="ARBA00023180"/>
    </source>
</evidence>
<name>A0A5M3MAE8_CONPW</name>
<evidence type="ECO:0000256" key="3">
    <source>
        <dbReference type="ARBA" id="ARBA00012668"/>
    </source>
</evidence>
<keyword evidence="6 15" id="KW-0812">Transmembrane</keyword>
<dbReference type="Pfam" id="PF08030">
    <property type="entry name" value="NAD_binding_6"/>
    <property type="match status" value="1"/>
</dbReference>
<dbReference type="InterPro" id="IPR017938">
    <property type="entry name" value="Riboflavin_synthase-like_b-brl"/>
</dbReference>
<dbReference type="CDD" id="cd06186">
    <property type="entry name" value="NOX_Duox_like_FAD_NADP"/>
    <property type="match status" value="1"/>
</dbReference>
<dbReference type="AlphaFoldDB" id="A0A5M3MAE8"/>
<dbReference type="InterPro" id="IPR017927">
    <property type="entry name" value="FAD-bd_FR_type"/>
</dbReference>
<dbReference type="SFLD" id="SFLDG01168">
    <property type="entry name" value="Ferric_reductase_subgroup_(FRE"/>
    <property type="match status" value="1"/>
</dbReference>
<dbReference type="GeneID" id="19210901"/>
<dbReference type="PANTHER" id="PTHR32361">
    <property type="entry name" value="FERRIC/CUPRIC REDUCTASE TRANSMEMBRANE COMPONENT"/>
    <property type="match status" value="1"/>
</dbReference>
<dbReference type="PROSITE" id="PS51384">
    <property type="entry name" value="FAD_FR"/>
    <property type="match status" value="1"/>
</dbReference>
<keyword evidence="11 15" id="KW-0472">Membrane</keyword>
<evidence type="ECO:0000256" key="14">
    <source>
        <dbReference type="SAM" id="MobiDB-lite"/>
    </source>
</evidence>
<evidence type="ECO:0000256" key="13">
    <source>
        <dbReference type="ARBA" id="ARBA00048483"/>
    </source>
</evidence>